<comment type="caution">
    <text evidence="5">The sequence shown here is derived from an EMBL/GenBank/DDBJ whole genome shotgun (WGS) entry which is preliminary data.</text>
</comment>
<dbReference type="RefSeq" id="WP_344791450.1">
    <property type="nucleotide sequence ID" value="NZ_BAABBV010000001.1"/>
</dbReference>
<evidence type="ECO:0000313" key="5">
    <source>
        <dbReference type="EMBL" id="GAA4161136.1"/>
    </source>
</evidence>
<dbReference type="SUPFAM" id="SSF53756">
    <property type="entry name" value="UDP-Glycosyltransferase/glycogen phosphorylase"/>
    <property type="match status" value="1"/>
</dbReference>
<keyword evidence="1" id="KW-0328">Glycosyltransferase</keyword>
<evidence type="ECO:0000256" key="1">
    <source>
        <dbReference type="ARBA" id="ARBA00022676"/>
    </source>
</evidence>
<reference evidence="5" key="2">
    <citation type="submission" date="2023-12" db="EMBL/GenBank/DDBJ databases">
        <authorList>
            <person name="Sun Q."/>
            <person name="Inoue M."/>
        </authorList>
    </citation>
    <scope>NUCLEOTIDE SEQUENCE</scope>
    <source>
        <strain evidence="5">JCM 17590</strain>
    </source>
</reference>
<evidence type="ECO:0000256" key="2">
    <source>
        <dbReference type="ARBA" id="ARBA00022679"/>
    </source>
</evidence>
<reference evidence="5" key="1">
    <citation type="journal article" date="2014" name="Int. J. Syst. Evol. Microbiol.">
        <title>Complete genome of a new Firmicutes species belonging to the dominant human colonic microbiota ('Ruminococcus bicirculans') reveals two chromosomes and a selective capacity to utilize plant glucans.</title>
        <authorList>
            <consortium name="NISC Comparative Sequencing Program"/>
            <person name="Wegmann U."/>
            <person name="Louis P."/>
            <person name="Goesmann A."/>
            <person name="Henrissat B."/>
            <person name="Duncan S.H."/>
            <person name="Flint H.J."/>
        </authorList>
    </citation>
    <scope>NUCLEOTIDE SEQUENCE</scope>
    <source>
        <strain evidence="5">JCM 17590</strain>
    </source>
</reference>
<organism evidence="5 6">
    <name type="scientific">Gryllotalpicola daejeonensis</name>
    <dbReference type="NCBI Taxonomy" id="993087"/>
    <lineage>
        <taxon>Bacteria</taxon>
        <taxon>Bacillati</taxon>
        <taxon>Actinomycetota</taxon>
        <taxon>Actinomycetes</taxon>
        <taxon>Micrococcales</taxon>
        <taxon>Microbacteriaceae</taxon>
        <taxon>Gryllotalpicola</taxon>
    </lineage>
</organism>
<evidence type="ECO:0000313" key="6">
    <source>
        <dbReference type="Proteomes" id="UP001415169"/>
    </source>
</evidence>
<dbReference type="InterPro" id="IPR001296">
    <property type="entry name" value="Glyco_trans_1"/>
</dbReference>
<feature type="domain" description="Glycosyltransferase subfamily 4-like N-terminal" evidence="4">
    <location>
        <begin position="53"/>
        <end position="188"/>
    </location>
</feature>
<dbReference type="PANTHER" id="PTHR12526">
    <property type="entry name" value="GLYCOSYLTRANSFERASE"/>
    <property type="match status" value="1"/>
</dbReference>
<dbReference type="Pfam" id="PF00534">
    <property type="entry name" value="Glycos_transf_1"/>
    <property type="match status" value="1"/>
</dbReference>
<dbReference type="EMBL" id="BAABBV010000001">
    <property type="protein sequence ID" value="GAA4161136.1"/>
    <property type="molecule type" value="Genomic_DNA"/>
</dbReference>
<dbReference type="InterPro" id="IPR028098">
    <property type="entry name" value="Glyco_trans_4-like_N"/>
</dbReference>
<dbReference type="Proteomes" id="UP001415169">
    <property type="component" value="Unassembled WGS sequence"/>
</dbReference>
<proteinExistence type="predicted"/>
<name>A0ABP7ZK45_9MICO</name>
<dbReference type="CDD" id="cd03801">
    <property type="entry name" value="GT4_PimA-like"/>
    <property type="match status" value="1"/>
</dbReference>
<evidence type="ECO:0000259" key="3">
    <source>
        <dbReference type="Pfam" id="PF00534"/>
    </source>
</evidence>
<keyword evidence="2" id="KW-0808">Transferase</keyword>
<gene>
    <name evidence="5" type="ORF">GCM10022286_18230</name>
</gene>
<dbReference type="Gene3D" id="3.40.50.2000">
    <property type="entry name" value="Glycogen Phosphorylase B"/>
    <property type="match status" value="2"/>
</dbReference>
<protein>
    <submittedName>
        <fullName evidence="5">Glycosyltransferase family 4 protein</fullName>
    </submittedName>
</protein>
<accession>A0ABP7ZK45</accession>
<dbReference type="Pfam" id="PF13439">
    <property type="entry name" value="Glyco_transf_4"/>
    <property type="match status" value="1"/>
</dbReference>
<sequence>MTGPAPARVLLLDHTAKLSGGEQALLGVASALHGGAATARAIVFEDGPLVGRLRALGIDTALLPLGSDLNTTSRSRALSPKGLLRGAGALAGFVPRLARSIRFSGAELVVANSLKSAVFASLAAPLARRPWVWHLHDRLAADYLPRPLAAAMRLLATWGPRAIVVNSSATAATLPRRARAKATIAYPGLMPDAFAPAPAQESASVVGLIGRISPTKGQREFLNAAALIAAEHPAVRFRVVGAALFGEDEYEAEVRALPDQLGIGDRVEFTGWVADPGAQLRELTVLVHASPVPEPFGQVVVEAMAAGVPVIGAAAGGVPEILGADDETGTAGTETAAAGIRHTPYGVLVRPGDPNALARALSDVLNDPAGRQARAAAARRRARESFTIERTAAACLGAWGRALGSVRNPRPMGVRGVTVPR</sequence>
<evidence type="ECO:0000259" key="4">
    <source>
        <dbReference type="Pfam" id="PF13439"/>
    </source>
</evidence>
<feature type="domain" description="Glycosyl transferase family 1" evidence="3">
    <location>
        <begin position="199"/>
        <end position="380"/>
    </location>
</feature>
<keyword evidence="6" id="KW-1185">Reference proteome</keyword>
<dbReference type="PANTHER" id="PTHR12526:SF636">
    <property type="entry name" value="BLL3647 PROTEIN"/>
    <property type="match status" value="1"/>
</dbReference>